<dbReference type="EMBL" id="JAACJN010000177">
    <property type="protein sequence ID" value="KAF5365010.1"/>
    <property type="molecule type" value="Genomic_DNA"/>
</dbReference>
<organism evidence="2 3">
    <name type="scientific">Collybiopsis confluens</name>
    <dbReference type="NCBI Taxonomy" id="2823264"/>
    <lineage>
        <taxon>Eukaryota</taxon>
        <taxon>Fungi</taxon>
        <taxon>Dikarya</taxon>
        <taxon>Basidiomycota</taxon>
        <taxon>Agaricomycotina</taxon>
        <taxon>Agaricomycetes</taxon>
        <taxon>Agaricomycetidae</taxon>
        <taxon>Agaricales</taxon>
        <taxon>Marasmiineae</taxon>
        <taxon>Omphalotaceae</taxon>
        <taxon>Collybiopsis</taxon>
    </lineage>
</organism>
<comment type="caution">
    <text evidence="2">The sequence shown here is derived from an EMBL/GenBank/DDBJ whole genome shotgun (WGS) entry which is preliminary data.</text>
</comment>
<reference evidence="2 3" key="1">
    <citation type="journal article" date="2020" name="ISME J.">
        <title>Uncovering the hidden diversity of litter-decomposition mechanisms in mushroom-forming fungi.</title>
        <authorList>
            <person name="Floudas D."/>
            <person name="Bentzer J."/>
            <person name="Ahren D."/>
            <person name="Johansson T."/>
            <person name="Persson P."/>
            <person name="Tunlid A."/>
        </authorList>
    </citation>
    <scope>NUCLEOTIDE SEQUENCE [LARGE SCALE GENOMIC DNA]</scope>
    <source>
        <strain evidence="2 3">CBS 406.79</strain>
    </source>
</reference>
<keyword evidence="3" id="KW-1185">Reference proteome</keyword>
<evidence type="ECO:0000256" key="1">
    <source>
        <dbReference type="SAM" id="MobiDB-lite"/>
    </source>
</evidence>
<protein>
    <submittedName>
        <fullName evidence="2">Uncharacterized protein</fullName>
    </submittedName>
</protein>
<sequence>MPTTLTTISTEEEDRWSNLSSTDQWQLSFEAVSWAHDSPDSRKTRCKALFRLLNGGSVGSDQADVDSTSSAIELELNSDHVGCRAAFDVLNLYEKNSGFQYKFAGLDLSKEHAPDLSRHIDARNVAVSKESWDELVQDLTGDFTEGYVDASSSDSDSSSLASSLVFDWEFRSHVSIPTTPKPPPTSSLSVNITPWSSPLSKLNASASTFTPAGISVPSFASFTKKPYSPAPPLHEFEFPSLNPPSKSSPSFYPKLRIENDDQGFATNIEAEAEELTPRSRIQPLNSLLPAFIHQDEDTRRKGSPSKTRSLVDRLRSRRPSSRGRDGSGYRPSPSPVDPRLHQRQSSAESSDDESDRSRSSSVPRYSASSSTDYDGWVSFDDHVSPSSSYSQKRRHVGLSLSSPKPRTADSRQEAMELEEGDLSSPSSQGASLSASSSSSSLPSTPSTPPTPATPIITTADGWVEVSEAPSKPKRKSSTGPSKKPVHAEADVITFPTLNGPPPSQPSRRSSRTRHARSSSGASSKAKANTFKVVPVNSSPTYFPAYPPPGVPVPMSFGVGTSYLTPMMPPFVAPGMAMSPQYSQFPPSVYHQPRQPQPHQQYLNQPQRAHNVTVPVSLSSVPAYGHPYLSQLAMLQGWR</sequence>
<feature type="compositionally biased region" description="Low complexity" evidence="1">
    <location>
        <begin position="359"/>
        <end position="370"/>
    </location>
</feature>
<accession>A0A8H5GHT7</accession>
<feature type="compositionally biased region" description="Low complexity" evidence="1">
    <location>
        <begin position="517"/>
        <end position="526"/>
    </location>
</feature>
<dbReference type="OrthoDB" id="2943086at2759"/>
<evidence type="ECO:0000313" key="2">
    <source>
        <dbReference type="EMBL" id="KAF5365010.1"/>
    </source>
</evidence>
<proteinExistence type="predicted"/>
<evidence type="ECO:0000313" key="3">
    <source>
        <dbReference type="Proteomes" id="UP000518752"/>
    </source>
</evidence>
<feature type="compositionally biased region" description="Low complexity" evidence="1">
    <location>
        <begin position="422"/>
        <end position="444"/>
    </location>
</feature>
<name>A0A8H5GHT7_9AGAR</name>
<gene>
    <name evidence="2" type="ORF">D9757_011428</name>
</gene>
<dbReference type="Proteomes" id="UP000518752">
    <property type="component" value="Unassembled WGS sequence"/>
</dbReference>
<feature type="region of interest" description="Disordered" evidence="1">
    <location>
        <begin position="292"/>
        <end position="526"/>
    </location>
</feature>
<dbReference type="AlphaFoldDB" id="A0A8H5GHT7"/>